<dbReference type="AlphaFoldDB" id="A0A7E4V013"/>
<name>A0A7E4V013_PANRE</name>
<reference evidence="2" key="2">
    <citation type="submission" date="2020-10" db="UniProtKB">
        <authorList>
            <consortium name="WormBaseParasite"/>
        </authorList>
    </citation>
    <scope>IDENTIFICATION</scope>
</reference>
<keyword evidence="1" id="KW-1185">Reference proteome</keyword>
<dbReference type="WBParaSite" id="Pan_g14645.t1">
    <property type="protein sequence ID" value="Pan_g14645.t1"/>
    <property type="gene ID" value="Pan_g14645"/>
</dbReference>
<evidence type="ECO:0000313" key="2">
    <source>
        <dbReference type="WBParaSite" id="Pan_g14645.t1"/>
    </source>
</evidence>
<protein>
    <submittedName>
        <fullName evidence="2">Uncharacterized protein</fullName>
    </submittedName>
</protein>
<evidence type="ECO:0000313" key="1">
    <source>
        <dbReference type="Proteomes" id="UP000492821"/>
    </source>
</evidence>
<dbReference type="Proteomes" id="UP000492821">
    <property type="component" value="Unassembled WGS sequence"/>
</dbReference>
<proteinExistence type="predicted"/>
<organism evidence="1 2">
    <name type="scientific">Panagrellus redivivus</name>
    <name type="common">Microworm</name>
    <dbReference type="NCBI Taxonomy" id="6233"/>
    <lineage>
        <taxon>Eukaryota</taxon>
        <taxon>Metazoa</taxon>
        <taxon>Ecdysozoa</taxon>
        <taxon>Nematoda</taxon>
        <taxon>Chromadorea</taxon>
        <taxon>Rhabditida</taxon>
        <taxon>Tylenchina</taxon>
        <taxon>Panagrolaimomorpha</taxon>
        <taxon>Panagrolaimoidea</taxon>
        <taxon>Panagrolaimidae</taxon>
        <taxon>Panagrellus</taxon>
    </lineage>
</organism>
<accession>A0A7E4V013</accession>
<reference evidence="1" key="1">
    <citation type="journal article" date="2013" name="Genetics">
        <title>The draft genome and transcriptome of Panagrellus redivivus are shaped by the harsh demands of a free-living lifestyle.</title>
        <authorList>
            <person name="Srinivasan J."/>
            <person name="Dillman A.R."/>
            <person name="Macchietto M.G."/>
            <person name="Heikkinen L."/>
            <person name="Lakso M."/>
            <person name="Fracchia K.M."/>
            <person name="Antoshechkin I."/>
            <person name="Mortazavi A."/>
            <person name="Wong G."/>
            <person name="Sternberg P.W."/>
        </authorList>
    </citation>
    <scope>NUCLEOTIDE SEQUENCE [LARGE SCALE GENOMIC DNA]</scope>
    <source>
        <strain evidence="1">MT8872</strain>
    </source>
</reference>
<sequence length="67" mass="7599">MQQKTVNIYEKERTFIVLTANILNHRFNGSSSLDERLSRLVASGSPFAVRANNQCDECNAKVKVKEQ</sequence>